<dbReference type="PANTHER" id="PTHR43394:SF27">
    <property type="entry name" value="ATP-DEPENDENT TRANSLOCASE ABCB1-LIKE"/>
    <property type="match status" value="1"/>
</dbReference>
<dbReference type="OrthoDB" id="6500128at2759"/>
<dbReference type="GO" id="GO:0090374">
    <property type="term" value="P:oligopeptide export from mitochondrion"/>
    <property type="evidence" value="ECO:0007669"/>
    <property type="project" value="TreeGrafter"/>
</dbReference>
<dbReference type="SUPFAM" id="SSF52540">
    <property type="entry name" value="P-loop containing nucleoside triphosphate hydrolases"/>
    <property type="match status" value="1"/>
</dbReference>
<keyword evidence="10" id="KW-1185">Reference proteome</keyword>
<dbReference type="SUPFAM" id="SSF90123">
    <property type="entry name" value="ABC transporter transmembrane region"/>
    <property type="match status" value="1"/>
</dbReference>
<evidence type="ECO:0000256" key="2">
    <source>
        <dbReference type="ARBA" id="ARBA00022692"/>
    </source>
</evidence>
<organism evidence="8 10">
    <name type="scientific">Didymodactylos carnosus</name>
    <dbReference type="NCBI Taxonomy" id="1234261"/>
    <lineage>
        <taxon>Eukaryota</taxon>
        <taxon>Metazoa</taxon>
        <taxon>Spiralia</taxon>
        <taxon>Gnathifera</taxon>
        <taxon>Rotifera</taxon>
        <taxon>Eurotatoria</taxon>
        <taxon>Bdelloidea</taxon>
        <taxon>Philodinida</taxon>
        <taxon>Philodinidae</taxon>
        <taxon>Didymodactylos</taxon>
    </lineage>
</organism>
<accession>A0A815KJX9</accession>
<feature type="compositionally biased region" description="Polar residues" evidence="5">
    <location>
        <begin position="350"/>
        <end position="359"/>
    </location>
</feature>
<feature type="region of interest" description="Disordered" evidence="5">
    <location>
        <begin position="321"/>
        <end position="359"/>
    </location>
</feature>
<feature type="transmembrane region" description="Helical" evidence="6">
    <location>
        <begin position="116"/>
        <end position="139"/>
    </location>
</feature>
<gene>
    <name evidence="8" type="ORF">GPM918_LOCUS32934</name>
    <name evidence="9" type="ORF">SRO942_LOCUS33606</name>
</gene>
<sequence>YIDKINHGIGFQLSVIIGVSSLTLGGCILGFIINVKLTLILLCGLPLLLLLSAIFTKLTAHVAINEMNAYSKSGDVAQEVFTSLRTVLAFNGTKYEQQRYEKHLDLAKRRNIQKGIVFGFYVALFDVFMCLIYAAGFYFGSRLIHNDKTEKMNISDLMIVLSAMTQGVFMLGELATCFQSVAEALGAATQIWNFLDESSLSVSSKDDNQGKTKDIRLRGDIEFDSVQFSYPARIDVKVLDKVSFKLNQGETIALVGHSGCGRTTIIIAHRLSTIRNCDTIYVMDNGRIIQEGSHQKLIADEQGKYYHLVQTQKLDTDIAHDRPEDEQREEVDTIDEKLMNRPLSKESVNETENNLYLSD</sequence>
<dbReference type="PROSITE" id="PS50929">
    <property type="entry name" value="ABC_TM1F"/>
    <property type="match status" value="1"/>
</dbReference>
<dbReference type="EMBL" id="CAJOBC010082558">
    <property type="protein sequence ID" value="CAF4288228.1"/>
    <property type="molecule type" value="Genomic_DNA"/>
</dbReference>
<dbReference type="InterPro" id="IPR011527">
    <property type="entry name" value="ABC1_TM_dom"/>
</dbReference>
<protein>
    <recommendedName>
        <fullName evidence="7">ABC transmembrane type-1 domain-containing protein</fullName>
    </recommendedName>
</protein>
<feature type="transmembrane region" description="Helical" evidence="6">
    <location>
        <begin position="39"/>
        <end position="64"/>
    </location>
</feature>
<dbReference type="Pfam" id="PF00005">
    <property type="entry name" value="ABC_tran"/>
    <property type="match status" value="1"/>
</dbReference>
<dbReference type="GO" id="GO:0005524">
    <property type="term" value="F:ATP binding"/>
    <property type="evidence" value="ECO:0007669"/>
    <property type="project" value="InterPro"/>
</dbReference>
<evidence type="ECO:0000256" key="4">
    <source>
        <dbReference type="ARBA" id="ARBA00023136"/>
    </source>
</evidence>
<reference evidence="8" key="1">
    <citation type="submission" date="2021-02" db="EMBL/GenBank/DDBJ databases">
        <authorList>
            <person name="Nowell W R."/>
        </authorList>
    </citation>
    <scope>NUCLEOTIDE SEQUENCE</scope>
</reference>
<dbReference type="InterPro" id="IPR039421">
    <property type="entry name" value="Type_1_exporter"/>
</dbReference>
<dbReference type="Gene3D" id="3.40.50.300">
    <property type="entry name" value="P-loop containing nucleotide triphosphate hydrolases"/>
    <property type="match status" value="2"/>
</dbReference>
<keyword evidence="2 6" id="KW-0812">Transmembrane</keyword>
<keyword evidence="4 6" id="KW-0472">Membrane</keyword>
<keyword evidence="3 6" id="KW-1133">Transmembrane helix</keyword>
<evidence type="ECO:0000313" key="8">
    <source>
        <dbReference type="EMBL" id="CAF1393967.1"/>
    </source>
</evidence>
<name>A0A815KJX9_9BILA</name>
<dbReference type="AlphaFoldDB" id="A0A815KJX9"/>
<evidence type="ECO:0000259" key="7">
    <source>
        <dbReference type="PROSITE" id="PS50929"/>
    </source>
</evidence>
<evidence type="ECO:0000313" key="10">
    <source>
        <dbReference type="Proteomes" id="UP000663829"/>
    </source>
</evidence>
<dbReference type="PANTHER" id="PTHR43394">
    <property type="entry name" value="ATP-DEPENDENT PERMEASE MDL1, MITOCHONDRIAL"/>
    <property type="match status" value="1"/>
</dbReference>
<dbReference type="GO" id="GO:0015421">
    <property type="term" value="F:ABC-type oligopeptide transporter activity"/>
    <property type="evidence" value="ECO:0007669"/>
    <property type="project" value="TreeGrafter"/>
</dbReference>
<evidence type="ECO:0000256" key="6">
    <source>
        <dbReference type="SAM" id="Phobius"/>
    </source>
</evidence>
<dbReference type="Proteomes" id="UP000681722">
    <property type="component" value="Unassembled WGS sequence"/>
</dbReference>
<comment type="caution">
    <text evidence="8">The sequence shown here is derived from an EMBL/GenBank/DDBJ whole genome shotgun (WGS) entry which is preliminary data.</text>
</comment>
<dbReference type="InterPro" id="IPR036640">
    <property type="entry name" value="ABC1_TM_sf"/>
</dbReference>
<dbReference type="Gene3D" id="1.20.1560.10">
    <property type="entry name" value="ABC transporter type 1, transmembrane domain"/>
    <property type="match status" value="2"/>
</dbReference>
<feature type="domain" description="ABC transmembrane type-1" evidence="7">
    <location>
        <begin position="1"/>
        <end position="183"/>
    </location>
</feature>
<evidence type="ECO:0000256" key="5">
    <source>
        <dbReference type="SAM" id="MobiDB-lite"/>
    </source>
</evidence>
<comment type="subcellular location">
    <subcellularLocation>
        <location evidence="1">Membrane</location>
        <topology evidence="1">Multi-pass membrane protein</topology>
    </subcellularLocation>
</comment>
<dbReference type="InterPro" id="IPR027417">
    <property type="entry name" value="P-loop_NTPase"/>
</dbReference>
<dbReference type="EMBL" id="CAJNOQ010017148">
    <property type="protein sequence ID" value="CAF1393967.1"/>
    <property type="molecule type" value="Genomic_DNA"/>
</dbReference>
<feature type="non-terminal residue" evidence="8">
    <location>
        <position position="1"/>
    </location>
</feature>
<evidence type="ECO:0000256" key="3">
    <source>
        <dbReference type="ARBA" id="ARBA00022989"/>
    </source>
</evidence>
<dbReference type="InterPro" id="IPR003439">
    <property type="entry name" value="ABC_transporter-like_ATP-bd"/>
</dbReference>
<evidence type="ECO:0000256" key="1">
    <source>
        <dbReference type="ARBA" id="ARBA00004141"/>
    </source>
</evidence>
<feature type="compositionally biased region" description="Basic and acidic residues" evidence="5">
    <location>
        <begin position="321"/>
        <end position="348"/>
    </location>
</feature>
<dbReference type="Proteomes" id="UP000663829">
    <property type="component" value="Unassembled WGS sequence"/>
</dbReference>
<proteinExistence type="predicted"/>
<dbReference type="GO" id="GO:0005743">
    <property type="term" value="C:mitochondrial inner membrane"/>
    <property type="evidence" value="ECO:0007669"/>
    <property type="project" value="TreeGrafter"/>
</dbReference>
<feature type="transmembrane region" description="Helical" evidence="6">
    <location>
        <begin position="12"/>
        <end position="33"/>
    </location>
</feature>
<dbReference type="GO" id="GO:0016887">
    <property type="term" value="F:ATP hydrolysis activity"/>
    <property type="evidence" value="ECO:0007669"/>
    <property type="project" value="InterPro"/>
</dbReference>
<dbReference type="Pfam" id="PF00664">
    <property type="entry name" value="ABC_membrane"/>
    <property type="match status" value="1"/>
</dbReference>
<evidence type="ECO:0000313" key="9">
    <source>
        <dbReference type="EMBL" id="CAF4288228.1"/>
    </source>
</evidence>